<gene>
    <name evidence="1" type="ordered locus">Taci_1463</name>
</gene>
<evidence type="ECO:0000313" key="1">
    <source>
        <dbReference type="EMBL" id="ACZ19693.1"/>
    </source>
</evidence>
<dbReference type="RefSeq" id="WP_012870204.1">
    <property type="nucleotide sequence ID" value="NC_013522.1"/>
</dbReference>
<organism evidence="1 2">
    <name type="scientific">Thermanaerovibrio acidaminovorans (strain ATCC 49978 / DSM 6589 / Su883)</name>
    <name type="common">Selenomonas acidaminovorans</name>
    <dbReference type="NCBI Taxonomy" id="525903"/>
    <lineage>
        <taxon>Bacteria</taxon>
        <taxon>Thermotogati</taxon>
        <taxon>Synergistota</taxon>
        <taxon>Synergistia</taxon>
        <taxon>Synergistales</taxon>
        <taxon>Synergistaceae</taxon>
        <taxon>Thermanaerovibrio</taxon>
    </lineage>
</organism>
<protein>
    <submittedName>
        <fullName evidence="1">Anaerobic ribonucleoside-triphosphate reductase</fullName>
    </submittedName>
</protein>
<keyword evidence="2" id="KW-1185">Reference proteome</keyword>
<name>D1B6Q2_THEAS</name>
<dbReference type="EnsemblBacteria" id="ACZ19693">
    <property type="protein sequence ID" value="ACZ19693"/>
    <property type="gene ID" value="Taci_1463"/>
</dbReference>
<dbReference type="AlphaFoldDB" id="D1B6Q2"/>
<dbReference type="Proteomes" id="UP000002030">
    <property type="component" value="Chromosome"/>
</dbReference>
<dbReference type="OrthoDB" id="5412at2"/>
<evidence type="ECO:0000313" key="2">
    <source>
        <dbReference type="Proteomes" id="UP000002030"/>
    </source>
</evidence>
<dbReference type="KEGG" id="tai:Taci_1463"/>
<dbReference type="EMBL" id="CP001818">
    <property type="protein sequence ID" value="ACZ19693.1"/>
    <property type="molecule type" value="Genomic_DNA"/>
</dbReference>
<dbReference type="HOGENOM" id="CLU_1805277_0_0_0"/>
<sequence length="143" mass="16087">MDILERVNGFIEGLPGRFEPKGDVFCLEAVIAERKAFLSKQKLTYYARFKVDGAKGLVTFTEKLEERKSGLGAGGVDESVGTGFKGWKTSSSADGLEGVMEEQSRLFGEKYQYSFDFKRVREAVRRAAEEAGFSFEYRLWGKL</sequence>
<dbReference type="STRING" id="525903.Taci_1463"/>
<accession>D1B6Q2</accession>
<reference evidence="1 2" key="1">
    <citation type="journal article" date="2009" name="Stand. Genomic Sci.">
        <title>Complete genome sequence of Thermanaerovibrio acidaminovorans type strain (Su883).</title>
        <authorList>
            <person name="Chovatia M."/>
            <person name="Sikorski J."/>
            <person name="Schroder M."/>
            <person name="Lapidus A."/>
            <person name="Nolan M."/>
            <person name="Tice H."/>
            <person name="Glavina Del Rio T."/>
            <person name="Copeland A."/>
            <person name="Cheng J.F."/>
            <person name="Lucas S."/>
            <person name="Chen F."/>
            <person name="Bruce D."/>
            <person name="Goodwin L."/>
            <person name="Pitluck S."/>
            <person name="Ivanova N."/>
            <person name="Mavromatis K."/>
            <person name="Ovchinnikova G."/>
            <person name="Pati A."/>
            <person name="Chen A."/>
            <person name="Palaniappan K."/>
            <person name="Land M."/>
            <person name="Hauser L."/>
            <person name="Chang Y.J."/>
            <person name="Jeffries C.D."/>
            <person name="Chain P."/>
            <person name="Saunders E."/>
            <person name="Detter J.C."/>
            <person name="Brettin T."/>
            <person name="Rohde M."/>
            <person name="Goker M."/>
            <person name="Spring S."/>
            <person name="Bristow J."/>
            <person name="Markowitz V."/>
            <person name="Hugenholtz P."/>
            <person name="Kyrpides N.C."/>
            <person name="Klenk H.P."/>
            <person name="Eisen J.A."/>
        </authorList>
    </citation>
    <scope>NUCLEOTIDE SEQUENCE [LARGE SCALE GENOMIC DNA]</scope>
    <source>
        <strain evidence="2">ATCC 49978 / DSM 6589 / Su883</strain>
    </source>
</reference>
<proteinExistence type="predicted"/>
<dbReference type="eggNOG" id="ENOG50332MT">
    <property type="taxonomic scope" value="Bacteria"/>
</dbReference>